<dbReference type="InterPro" id="IPR001460">
    <property type="entry name" value="PCN-bd_Tpept"/>
</dbReference>
<sequence length="636" mass="69829">MKKDRDQERQKVLTRRALMLGAAQIGLVGTLAGRLYYLQVVQADRYRVLADDNRISIRLLPPPRGEIVDRFGVPLAINEKNYRVVIVREQSGDVPLTLERLGRVIDLPEREVRRVLRDMRRKRAFVPITVRENLSWEEVSRVEVNAPDLPGISIEVGLSRFYPYSAQASHVLGYVAAVSESELTGDPLLELPDFRIGKNGVEKVHDQHLRGTAGTSQVEVNALGRVIRELSREEGQPGRRLEITLDMELQRYAVERLGEESAAAVIMDVHNGDVLALASTPGFDPNAFNRGLTPNEWEELISNERGPLTNKAIAGQYAPGSTFKMVVALAALEAGVISPQQRVFCPGHMELGDTRFHCWKRQGHGHMDMHDALKHSCDVYFYEVSRRLGIARIAAMSERLGLGRPLGFDLPGERGGLIPTREWKQARFGKPWHQGETLIAGIGQGYILTTPLQLAVMTARLVNGGIAVKPHLTRFTPEQAGLHAISAPGATTAGPGGDAGFPSMGVSQEHLRLVRTAMAAVTNDPNGGTAWRARITEAGMEMGGKTGTAQVRRITMAERLTGVKKNEDLPWRQRDHALFVGYAPVNAPRYCCAVIVEHGGGGSAVAAPIARDLLIETQRRDPAQGRPLAFVPPGRS</sequence>
<evidence type="ECO:0000256" key="13">
    <source>
        <dbReference type="ARBA" id="ARBA00023316"/>
    </source>
</evidence>
<keyword evidence="8" id="KW-0378">Hydrolase</keyword>
<organism evidence="17 18">
    <name type="scientific">Oceanibaculum indicum</name>
    <dbReference type="NCBI Taxonomy" id="526216"/>
    <lineage>
        <taxon>Bacteria</taxon>
        <taxon>Pseudomonadati</taxon>
        <taxon>Pseudomonadota</taxon>
        <taxon>Alphaproteobacteria</taxon>
        <taxon>Rhodospirillales</taxon>
        <taxon>Oceanibaculaceae</taxon>
        <taxon>Oceanibaculum</taxon>
    </lineage>
</organism>
<dbReference type="GO" id="GO:0071972">
    <property type="term" value="F:peptidoglycan L,D-transpeptidase activity"/>
    <property type="evidence" value="ECO:0007669"/>
    <property type="project" value="TreeGrafter"/>
</dbReference>
<dbReference type="GO" id="GO:0008658">
    <property type="term" value="F:penicillin binding"/>
    <property type="evidence" value="ECO:0007669"/>
    <property type="project" value="InterPro"/>
</dbReference>
<protein>
    <submittedName>
        <fullName evidence="17">Penicillin-binding protein 2</fullName>
    </submittedName>
</protein>
<keyword evidence="12 14" id="KW-0472">Membrane</keyword>
<dbReference type="GO" id="GO:0071555">
    <property type="term" value="P:cell wall organization"/>
    <property type="evidence" value="ECO:0007669"/>
    <property type="project" value="UniProtKB-KW"/>
</dbReference>
<dbReference type="Pfam" id="PF00905">
    <property type="entry name" value="Transpeptidase"/>
    <property type="match status" value="1"/>
</dbReference>
<dbReference type="SUPFAM" id="SSF56601">
    <property type="entry name" value="beta-lactamase/transpeptidase-like"/>
    <property type="match status" value="1"/>
</dbReference>
<evidence type="ECO:0000256" key="11">
    <source>
        <dbReference type="ARBA" id="ARBA00022989"/>
    </source>
</evidence>
<evidence type="ECO:0000256" key="6">
    <source>
        <dbReference type="ARBA" id="ARBA00022670"/>
    </source>
</evidence>
<keyword evidence="6" id="KW-0645">Protease</keyword>
<dbReference type="AlphaFoldDB" id="A0A420WH71"/>
<dbReference type="GO" id="GO:0006508">
    <property type="term" value="P:proteolysis"/>
    <property type="evidence" value="ECO:0007669"/>
    <property type="project" value="UniProtKB-KW"/>
</dbReference>
<dbReference type="Gene3D" id="3.30.1390.30">
    <property type="entry name" value="Penicillin-binding protein 2a, domain 3"/>
    <property type="match status" value="1"/>
</dbReference>
<keyword evidence="9" id="KW-0133">Cell shape</keyword>
<keyword evidence="7 14" id="KW-0812">Transmembrane</keyword>
<dbReference type="FunFam" id="3.40.710.10:FF:000024">
    <property type="entry name" value="Penicillin-binding protein 2"/>
    <property type="match status" value="1"/>
</dbReference>
<dbReference type="InterPro" id="IPR036138">
    <property type="entry name" value="PBP_dimer_sf"/>
</dbReference>
<evidence type="ECO:0000256" key="7">
    <source>
        <dbReference type="ARBA" id="ARBA00022692"/>
    </source>
</evidence>
<keyword evidence="11 14" id="KW-1133">Transmembrane helix</keyword>
<dbReference type="GO" id="GO:0009002">
    <property type="term" value="F:serine-type D-Ala-D-Ala carboxypeptidase activity"/>
    <property type="evidence" value="ECO:0007669"/>
    <property type="project" value="InterPro"/>
</dbReference>
<evidence type="ECO:0000256" key="9">
    <source>
        <dbReference type="ARBA" id="ARBA00022960"/>
    </source>
</evidence>
<keyword evidence="4" id="KW-0997">Cell inner membrane</keyword>
<dbReference type="InterPro" id="IPR005311">
    <property type="entry name" value="PBP_dimer"/>
</dbReference>
<evidence type="ECO:0000256" key="14">
    <source>
        <dbReference type="SAM" id="Phobius"/>
    </source>
</evidence>
<name>A0A420WH71_9PROT</name>
<evidence type="ECO:0000256" key="8">
    <source>
        <dbReference type="ARBA" id="ARBA00022801"/>
    </source>
</evidence>
<evidence type="ECO:0000256" key="12">
    <source>
        <dbReference type="ARBA" id="ARBA00023136"/>
    </source>
</evidence>
<dbReference type="SUPFAM" id="SSF56519">
    <property type="entry name" value="Penicillin binding protein dimerisation domain"/>
    <property type="match status" value="1"/>
</dbReference>
<keyword evidence="10" id="KW-0573">Peptidoglycan synthesis</keyword>
<dbReference type="Gene3D" id="3.90.1310.10">
    <property type="entry name" value="Penicillin-binding protein 2a (Domain 2)"/>
    <property type="match status" value="1"/>
</dbReference>
<evidence type="ECO:0000256" key="1">
    <source>
        <dbReference type="ARBA" id="ARBA00004167"/>
    </source>
</evidence>
<dbReference type="Pfam" id="PF03717">
    <property type="entry name" value="PBP_dimer"/>
    <property type="match status" value="1"/>
</dbReference>
<dbReference type="Gene3D" id="3.40.710.10">
    <property type="entry name" value="DD-peptidase/beta-lactamase superfamily"/>
    <property type="match status" value="1"/>
</dbReference>
<keyword evidence="3" id="KW-1003">Cell membrane</keyword>
<evidence type="ECO:0000256" key="2">
    <source>
        <dbReference type="ARBA" id="ARBA00004236"/>
    </source>
</evidence>
<dbReference type="InterPro" id="IPR050515">
    <property type="entry name" value="Beta-lactam/transpept"/>
</dbReference>
<dbReference type="InterPro" id="IPR017790">
    <property type="entry name" value="Penicillin-binding_protein_2"/>
</dbReference>
<feature type="domain" description="Penicillin-binding protein dimerisation" evidence="16">
    <location>
        <begin position="61"/>
        <end position="230"/>
    </location>
</feature>
<dbReference type="GO" id="GO:0008360">
    <property type="term" value="P:regulation of cell shape"/>
    <property type="evidence" value="ECO:0007669"/>
    <property type="project" value="UniProtKB-KW"/>
</dbReference>
<evidence type="ECO:0000256" key="3">
    <source>
        <dbReference type="ARBA" id="ARBA00022475"/>
    </source>
</evidence>
<dbReference type="PANTHER" id="PTHR30627">
    <property type="entry name" value="PEPTIDOGLYCAN D,D-TRANSPEPTIDASE"/>
    <property type="match status" value="1"/>
</dbReference>
<comment type="subcellular location">
    <subcellularLocation>
        <location evidence="2">Cell membrane</location>
    </subcellularLocation>
    <subcellularLocation>
        <location evidence="1">Membrane</location>
        <topology evidence="1">Single-pass membrane protein</topology>
    </subcellularLocation>
</comment>
<accession>A0A420WH71</accession>
<keyword evidence="13" id="KW-0961">Cell wall biogenesis/degradation</keyword>
<dbReference type="EMBL" id="RBIG01000002">
    <property type="protein sequence ID" value="RKQ70364.1"/>
    <property type="molecule type" value="Genomic_DNA"/>
</dbReference>
<dbReference type="RefSeq" id="WP_121220113.1">
    <property type="nucleotide sequence ID" value="NZ_RBIG01000002.1"/>
</dbReference>
<keyword evidence="5" id="KW-0121">Carboxypeptidase</keyword>
<reference evidence="17 18" key="1">
    <citation type="submission" date="2018-10" db="EMBL/GenBank/DDBJ databases">
        <title>Comparative analysis of microorganisms from saline springs in Andes Mountain Range, Colombia.</title>
        <authorList>
            <person name="Rubin E."/>
        </authorList>
    </citation>
    <scope>NUCLEOTIDE SEQUENCE [LARGE SCALE GENOMIC DNA]</scope>
    <source>
        <strain evidence="17 18">USBA 36</strain>
    </source>
</reference>
<comment type="caution">
    <text evidence="17">The sequence shown here is derived from an EMBL/GenBank/DDBJ whole genome shotgun (WGS) entry which is preliminary data.</text>
</comment>
<evidence type="ECO:0000259" key="15">
    <source>
        <dbReference type="Pfam" id="PF00905"/>
    </source>
</evidence>
<gene>
    <name evidence="17" type="ORF">BCL74_2310</name>
</gene>
<evidence type="ECO:0000259" key="16">
    <source>
        <dbReference type="Pfam" id="PF03717"/>
    </source>
</evidence>
<dbReference type="PANTHER" id="PTHR30627:SF2">
    <property type="entry name" value="PEPTIDOGLYCAN D,D-TRANSPEPTIDASE MRDA"/>
    <property type="match status" value="1"/>
</dbReference>
<evidence type="ECO:0000313" key="18">
    <source>
        <dbReference type="Proteomes" id="UP000277424"/>
    </source>
</evidence>
<evidence type="ECO:0000256" key="5">
    <source>
        <dbReference type="ARBA" id="ARBA00022645"/>
    </source>
</evidence>
<evidence type="ECO:0000256" key="10">
    <source>
        <dbReference type="ARBA" id="ARBA00022984"/>
    </source>
</evidence>
<evidence type="ECO:0000313" key="17">
    <source>
        <dbReference type="EMBL" id="RKQ70364.1"/>
    </source>
</evidence>
<dbReference type="GO" id="GO:0009252">
    <property type="term" value="P:peptidoglycan biosynthetic process"/>
    <property type="evidence" value="ECO:0007669"/>
    <property type="project" value="UniProtKB-KW"/>
</dbReference>
<evidence type="ECO:0000256" key="4">
    <source>
        <dbReference type="ARBA" id="ARBA00022519"/>
    </source>
</evidence>
<dbReference type="OrthoDB" id="9766847at2"/>
<feature type="transmembrane region" description="Helical" evidence="14">
    <location>
        <begin position="20"/>
        <end position="37"/>
    </location>
</feature>
<dbReference type="Proteomes" id="UP000277424">
    <property type="component" value="Unassembled WGS sequence"/>
</dbReference>
<dbReference type="InterPro" id="IPR012338">
    <property type="entry name" value="Beta-lactam/transpept-like"/>
</dbReference>
<dbReference type="GO" id="GO:0005886">
    <property type="term" value="C:plasma membrane"/>
    <property type="evidence" value="ECO:0007669"/>
    <property type="project" value="UniProtKB-SubCell"/>
</dbReference>
<feature type="domain" description="Penicillin-binding protein transpeptidase" evidence="15">
    <location>
        <begin position="263"/>
        <end position="614"/>
    </location>
</feature>
<proteinExistence type="predicted"/>
<dbReference type="NCBIfam" id="TIGR03423">
    <property type="entry name" value="pbp2_mrdA"/>
    <property type="match status" value="1"/>
</dbReference>